<evidence type="ECO:0000256" key="1">
    <source>
        <dbReference type="SAM" id="Phobius"/>
    </source>
</evidence>
<reference evidence="2 3" key="1">
    <citation type="journal article" date="2018" name="Int. J. Syst. Evol. Microbiol.">
        <title>Whole-genome-based revisit of Photorhabdus phylogeny: proposal for the elevation of most Photorhabdus subspecies to the species level and description of one novel species Photorhabdus bodei sp. nov., and one novel subspecies Photorhabdus laumondii subsp. clarkei subsp. nov.</title>
        <authorList>
            <person name="Machado R.A.R."/>
            <person name="Wuthrich D."/>
            <person name="Kuhnert P."/>
            <person name="Arce C.C.M."/>
            <person name="Thonen L."/>
            <person name="Ruiz C."/>
            <person name="Zhang X."/>
            <person name="Robert C.A.M."/>
            <person name="Karimi J."/>
            <person name="Kamali S."/>
            <person name="Ma J."/>
            <person name="Bruggmann R."/>
            <person name="Erb M."/>
        </authorList>
    </citation>
    <scope>NUCLEOTIDE SEQUENCE [LARGE SCALE GENOMIC DNA]</scope>
    <source>
        <strain evidence="2 3">BOJ-47</strain>
    </source>
</reference>
<keyword evidence="1" id="KW-1133">Transmembrane helix</keyword>
<keyword evidence="1" id="KW-0812">Transmembrane</keyword>
<dbReference type="Proteomes" id="UP000250870">
    <property type="component" value="Unassembled WGS sequence"/>
</dbReference>
<feature type="transmembrane region" description="Helical" evidence="1">
    <location>
        <begin position="59"/>
        <end position="80"/>
    </location>
</feature>
<protein>
    <submittedName>
        <fullName evidence="2">Uncharacterized protein</fullName>
    </submittedName>
</protein>
<evidence type="ECO:0000313" key="2">
    <source>
        <dbReference type="EMBL" id="RAW86717.1"/>
    </source>
</evidence>
<keyword evidence="1" id="KW-0472">Membrane</keyword>
<evidence type="ECO:0000313" key="3">
    <source>
        <dbReference type="Proteomes" id="UP000250870"/>
    </source>
</evidence>
<proteinExistence type="predicted"/>
<sequence length="98" mass="11388">MEHIALEHLDTFTLTTEIMLSLSPLGSLHKMQPIDHHGFPICLLNDYQILQLLNRNTDIFLLLIFSAQITAKFILITLSVTYQNITHRFFTEKHKTHS</sequence>
<comment type="caution">
    <text evidence="2">The sequence shown here is derived from an EMBL/GenBank/DDBJ whole genome shotgun (WGS) entry which is preliminary data.</text>
</comment>
<accession>A0A329VB87</accession>
<name>A0A329VB87_9GAMM</name>
<organism evidence="2 3">
    <name type="scientific">Photorhabdus laumondii subsp. clarkei</name>
    <dbReference type="NCBI Taxonomy" id="2029685"/>
    <lineage>
        <taxon>Bacteria</taxon>
        <taxon>Pseudomonadati</taxon>
        <taxon>Pseudomonadota</taxon>
        <taxon>Gammaproteobacteria</taxon>
        <taxon>Enterobacterales</taxon>
        <taxon>Morganellaceae</taxon>
        <taxon>Photorhabdus</taxon>
    </lineage>
</organism>
<gene>
    <name evidence="2" type="ORF">CKY01_17685</name>
</gene>
<dbReference type="AlphaFoldDB" id="A0A329VB87"/>
<dbReference type="EMBL" id="NSCI01000029">
    <property type="protein sequence ID" value="RAW86717.1"/>
    <property type="molecule type" value="Genomic_DNA"/>
</dbReference>